<evidence type="ECO:0000256" key="1">
    <source>
        <dbReference type="ARBA" id="ARBA00007352"/>
    </source>
</evidence>
<organism evidence="10 11">
    <name type="scientific">Pseudonocardia aurantiaca</name>
    <dbReference type="NCBI Taxonomy" id="75290"/>
    <lineage>
        <taxon>Bacteria</taxon>
        <taxon>Bacillati</taxon>
        <taxon>Actinomycetota</taxon>
        <taxon>Actinomycetes</taxon>
        <taxon>Pseudonocardiales</taxon>
        <taxon>Pseudonocardiaceae</taxon>
        <taxon>Pseudonocardia</taxon>
    </lineage>
</organism>
<dbReference type="Pfam" id="PF10609">
    <property type="entry name" value="ParA"/>
    <property type="match status" value="1"/>
</dbReference>
<dbReference type="PANTHER" id="PTHR42961:SF2">
    <property type="entry name" value="IRON-SULFUR PROTEIN NUBPL"/>
    <property type="match status" value="1"/>
</dbReference>
<comment type="subunit">
    <text evidence="8">Homodimer.</text>
</comment>
<reference evidence="11" key="1">
    <citation type="journal article" date="2019" name="Int. J. Syst. Evol. Microbiol.">
        <title>The Global Catalogue of Microorganisms (GCM) 10K type strain sequencing project: providing services to taxonomists for standard genome sequencing and annotation.</title>
        <authorList>
            <consortium name="The Broad Institute Genomics Platform"/>
            <consortium name="The Broad Institute Genome Sequencing Center for Infectious Disease"/>
            <person name="Wu L."/>
            <person name="Ma J."/>
        </authorList>
    </citation>
    <scope>NUCLEOTIDE SEQUENCE [LARGE SCALE GENOMIC DNA]</scope>
    <source>
        <strain evidence="11">JCM 12165</strain>
    </source>
</reference>
<evidence type="ECO:0000256" key="4">
    <source>
        <dbReference type="ARBA" id="ARBA00022741"/>
    </source>
</evidence>
<keyword evidence="5 8" id="KW-0067">ATP-binding</keyword>
<keyword evidence="4 8" id="KW-0547">Nucleotide-binding</keyword>
<dbReference type="PROSITE" id="PS01215">
    <property type="entry name" value="MRP"/>
    <property type="match status" value="1"/>
</dbReference>
<dbReference type="PANTHER" id="PTHR42961">
    <property type="entry name" value="IRON-SULFUR PROTEIN NUBPL"/>
    <property type="match status" value="1"/>
</dbReference>
<dbReference type="Proteomes" id="UP001597145">
    <property type="component" value="Unassembled WGS sequence"/>
</dbReference>
<sequence length="382" mass="39871">MSTSGNTTTLEEAVQAALATVEDPEIHRPITDLGMVKSVVVSPEGRAQVAVYLTVAGCPMRETITSRVTNAVSAVAGISAVDVELDVMSDEQRTQLRRSLRGDAAEPVIPFAQPGSLTRVYCVASGKGGVGKSSVTVNLAAAMAAKGLSVGVVDADIYGHSVPRMLGTTARPTKVEDMIMPPQAHGVKVISIGMFTAGNDAVVWRGPMLHRALQQFLADVFWGDLDVLLLDLPPGTGDIAISTAQLVPNAELLVVTTPQMAAAEVAERAGSIALQTRQRLAGVVENMSWMELPDGTRMEVFGSGGGQTVADSLTRTLGAPVPLLGQVPLEPRVRECGDEGTPIVLAQPESPAATALQGVADRLTTRARGLAGMSLNISPVRK</sequence>
<evidence type="ECO:0000256" key="3">
    <source>
        <dbReference type="ARBA" id="ARBA00022723"/>
    </source>
</evidence>
<dbReference type="SUPFAM" id="SSF117916">
    <property type="entry name" value="Fe-S cluster assembly (FSCA) domain-like"/>
    <property type="match status" value="1"/>
</dbReference>
<keyword evidence="3 8" id="KW-0479">Metal-binding</keyword>
<comment type="similarity">
    <text evidence="8">Belongs to the Mrp/NBP35 ATP-binding proteins family.</text>
</comment>
<evidence type="ECO:0000256" key="5">
    <source>
        <dbReference type="ARBA" id="ARBA00022840"/>
    </source>
</evidence>
<dbReference type="InterPro" id="IPR000808">
    <property type="entry name" value="Mrp-like_CS"/>
</dbReference>
<proteinExistence type="inferred from homology"/>
<evidence type="ECO:0000256" key="8">
    <source>
        <dbReference type="HAMAP-Rule" id="MF_02040"/>
    </source>
</evidence>
<comment type="similarity">
    <text evidence="1">In the N-terminal section; belongs to the MIP18 family.</text>
</comment>
<dbReference type="InterPro" id="IPR019591">
    <property type="entry name" value="Mrp/NBP35_ATP-bd"/>
</dbReference>
<evidence type="ECO:0000313" key="11">
    <source>
        <dbReference type="Proteomes" id="UP001597145"/>
    </source>
</evidence>
<dbReference type="EMBL" id="JBHUCP010000025">
    <property type="protein sequence ID" value="MFD1533443.1"/>
    <property type="molecule type" value="Genomic_DNA"/>
</dbReference>
<gene>
    <name evidence="10" type="ORF">ACFSCY_28860</name>
</gene>
<evidence type="ECO:0000256" key="2">
    <source>
        <dbReference type="ARBA" id="ARBA00008205"/>
    </source>
</evidence>
<dbReference type="GO" id="GO:0005524">
    <property type="term" value="F:ATP binding"/>
    <property type="evidence" value="ECO:0007669"/>
    <property type="project" value="UniProtKB-KW"/>
</dbReference>
<comment type="function">
    <text evidence="8">Binds and transfers iron-sulfur (Fe-S) clusters to target apoproteins. Can hydrolyze ATP.</text>
</comment>
<dbReference type="InterPro" id="IPR002744">
    <property type="entry name" value="MIP18-like"/>
</dbReference>
<feature type="domain" description="MIP18 family-like" evidence="9">
    <location>
        <begin position="11"/>
        <end position="84"/>
    </location>
</feature>
<dbReference type="InterPro" id="IPR044304">
    <property type="entry name" value="NUBPL-like"/>
</dbReference>
<dbReference type="InterPro" id="IPR027417">
    <property type="entry name" value="P-loop_NTPase"/>
</dbReference>
<dbReference type="Gene3D" id="3.40.50.300">
    <property type="entry name" value="P-loop containing nucleotide triphosphate hydrolases"/>
    <property type="match status" value="1"/>
</dbReference>
<comment type="caution">
    <text evidence="10">The sequence shown here is derived from an EMBL/GenBank/DDBJ whole genome shotgun (WGS) entry which is preliminary data.</text>
</comment>
<evidence type="ECO:0000259" key="9">
    <source>
        <dbReference type="Pfam" id="PF01883"/>
    </source>
</evidence>
<dbReference type="HAMAP" id="MF_02040">
    <property type="entry name" value="Mrp_NBP35"/>
    <property type="match status" value="1"/>
</dbReference>
<dbReference type="RefSeq" id="WP_343985363.1">
    <property type="nucleotide sequence ID" value="NZ_BAAAJG010000026.1"/>
</dbReference>
<dbReference type="SUPFAM" id="SSF52540">
    <property type="entry name" value="P-loop containing nucleoside triphosphate hydrolases"/>
    <property type="match status" value="1"/>
</dbReference>
<comment type="similarity">
    <text evidence="2">In the C-terminal section; belongs to the Mrp/NBP35 ATP-binding proteins family.</text>
</comment>
<dbReference type="CDD" id="cd02037">
    <property type="entry name" value="Mrp_NBP35"/>
    <property type="match status" value="1"/>
</dbReference>
<protein>
    <recommendedName>
        <fullName evidence="8">Iron-sulfur cluster carrier protein</fullName>
    </recommendedName>
</protein>
<keyword evidence="8" id="KW-0378">Hydrolase</keyword>
<keyword evidence="11" id="KW-1185">Reference proteome</keyword>
<dbReference type="Gene3D" id="3.30.300.130">
    <property type="entry name" value="Fe-S cluster assembly (FSCA)"/>
    <property type="match status" value="1"/>
</dbReference>
<name>A0ABW4FTJ8_9PSEU</name>
<keyword evidence="7 8" id="KW-0411">Iron-sulfur</keyword>
<keyword evidence="6 8" id="KW-0408">Iron</keyword>
<feature type="binding site" evidence="8">
    <location>
        <begin position="126"/>
        <end position="133"/>
    </location>
    <ligand>
        <name>ATP</name>
        <dbReference type="ChEBI" id="CHEBI:30616"/>
    </ligand>
</feature>
<dbReference type="InterPro" id="IPR033756">
    <property type="entry name" value="YlxH/NBP35"/>
</dbReference>
<evidence type="ECO:0000313" key="10">
    <source>
        <dbReference type="EMBL" id="MFD1533443.1"/>
    </source>
</evidence>
<accession>A0ABW4FTJ8</accession>
<dbReference type="InterPro" id="IPR034904">
    <property type="entry name" value="FSCA_dom_sf"/>
</dbReference>
<evidence type="ECO:0000256" key="6">
    <source>
        <dbReference type="ARBA" id="ARBA00023004"/>
    </source>
</evidence>
<dbReference type="Pfam" id="PF01883">
    <property type="entry name" value="FeS_assembly_P"/>
    <property type="match status" value="1"/>
</dbReference>
<evidence type="ECO:0000256" key="7">
    <source>
        <dbReference type="ARBA" id="ARBA00023014"/>
    </source>
</evidence>